<organism evidence="2 3">
    <name type="scientific">Azospirillum brasilense</name>
    <dbReference type="NCBI Taxonomy" id="192"/>
    <lineage>
        <taxon>Bacteria</taxon>
        <taxon>Pseudomonadati</taxon>
        <taxon>Pseudomonadota</taxon>
        <taxon>Alphaproteobacteria</taxon>
        <taxon>Rhodospirillales</taxon>
        <taxon>Azospirillaceae</taxon>
        <taxon>Azospirillum</taxon>
    </lineage>
</organism>
<gene>
    <name evidence="2" type="primary">aph(6)-I</name>
    <name evidence="2" type="ORF">D3868_07270</name>
    <name evidence="1" type="ORF">SIM66_28385</name>
</gene>
<accession>A0A0P0EZR2</accession>
<dbReference type="EMBL" id="JAWXYC010000004">
    <property type="protein sequence ID" value="MDX5955094.1"/>
    <property type="molecule type" value="Genomic_DNA"/>
</dbReference>
<evidence type="ECO:0000313" key="1">
    <source>
        <dbReference type="EMBL" id="MDX5955094.1"/>
    </source>
</evidence>
<dbReference type="Proteomes" id="UP000298774">
    <property type="component" value="Chromosome"/>
</dbReference>
<keyword evidence="4" id="KW-1185">Reference proteome</keyword>
<protein>
    <submittedName>
        <fullName evidence="2">APH(6)-I family aminoglycoside O-phosphotransferase</fullName>
    </submittedName>
</protein>
<reference evidence="2 3" key="1">
    <citation type="submission" date="2018-09" db="EMBL/GenBank/DDBJ databases">
        <title>Whole genome based analysis of evolution and adaptive divergence in Indian and Brazilian strains of Azospirillum brasilense.</title>
        <authorList>
            <person name="Singh C."/>
            <person name="Tripathi A.K."/>
        </authorList>
    </citation>
    <scope>NUCLEOTIDE SEQUENCE [LARGE SCALE GENOMIC DNA]</scope>
    <source>
        <strain evidence="2 3">MTCC4038</strain>
    </source>
</reference>
<dbReference type="Pfam" id="PF04655">
    <property type="entry name" value="APH_6_hur"/>
    <property type="match status" value="1"/>
</dbReference>
<dbReference type="EMBL" id="CP032339">
    <property type="protein sequence ID" value="QCO08859.1"/>
    <property type="molecule type" value="Genomic_DNA"/>
</dbReference>
<evidence type="ECO:0000313" key="4">
    <source>
        <dbReference type="Proteomes" id="UP001277471"/>
    </source>
</evidence>
<dbReference type="Proteomes" id="UP001277471">
    <property type="component" value="Unassembled WGS sequence"/>
</dbReference>
<dbReference type="NCBIfam" id="NF033614">
    <property type="entry name" value="APH_6_Ic_gen"/>
    <property type="match status" value="1"/>
</dbReference>
<evidence type="ECO:0000313" key="2">
    <source>
        <dbReference type="EMBL" id="QCO08859.1"/>
    </source>
</evidence>
<dbReference type="InterPro" id="IPR006748">
    <property type="entry name" value="NH2Glyco/OHUrea_AB-resist_kin"/>
</dbReference>
<evidence type="ECO:0000313" key="3">
    <source>
        <dbReference type="Proteomes" id="UP000298774"/>
    </source>
</evidence>
<dbReference type="SUPFAM" id="SSF56112">
    <property type="entry name" value="Protein kinase-like (PK-like)"/>
    <property type="match status" value="1"/>
</dbReference>
<dbReference type="GO" id="GO:0019748">
    <property type="term" value="P:secondary metabolic process"/>
    <property type="evidence" value="ECO:0007669"/>
    <property type="project" value="InterPro"/>
</dbReference>
<sequence length="279" mass="30484">MGAHAVIPPEVGRFVELWGLLPDAPLRTTHSSWVLPVRHEGAPAMLKVARTPDERSGYRLMTWWNGQGAARVFASSTDALLMERAADGADDLARMAWSGRDENACRILCDTVARLHAQRPGPLPELHPLERWFQPLFQLATEQAALAPAADIARQLIAAPRAVGPLHGDLHHENVLDFGERGWLAIDPHGLLGEQAFDYANIFTNPDLSDPSRPLATMPGRLEARLGVVIEATGIEAGRLLRWIVAWTGLSAAWFIEDGDDEGAAIDLTINAMARRLLG</sequence>
<dbReference type="InterPro" id="IPR011009">
    <property type="entry name" value="Kinase-like_dom_sf"/>
</dbReference>
<dbReference type="GO" id="GO:0016773">
    <property type="term" value="F:phosphotransferase activity, alcohol group as acceptor"/>
    <property type="evidence" value="ECO:0007669"/>
    <property type="project" value="InterPro"/>
</dbReference>
<reference evidence="1 4" key="2">
    <citation type="submission" date="2023-11" db="EMBL/GenBank/DDBJ databases">
        <title>MicrobeMod: A computational toolkit for identifying prokaryotic methylation and restriction-modification with nanopore sequencing.</title>
        <authorList>
            <person name="Crits-Christoph A."/>
            <person name="Kang S.C."/>
            <person name="Lee H."/>
            <person name="Ostrov N."/>
        </authorList>
    </citation>
    <scope>NUCLEOTIDE SEQUENCE [LARGE SCALE GENOMIC DNA]</scope>
    <source>
        <strain evidence="1 4">ATCC 29145</strain>
    </source>
</reference>
<dbReference type="RefSeq" id="WP_051140058.1">
    <property type="nucleotide sequence ID" value="NZ_CP012914.1"/>
</dbReference>
<dbReference type="AlphaFoldDB" id="A0A0P0EZR2"/>
<name>A0A0P0EZR2_AZOBR</name>
<dbReference type="KEGG" id="abf:AMK58_13030"/>
<proteinExistence type="predicted"/>
<keyword evidence="2" id="KW-0808">Transferase</keyword>
<dbReference type="GeneID" id="56452038"/>